<keyword evidence="1" id="KW-0732">Signal</keyword>
<dbReference type="EMBL" id="JAUGZK010000014">
    <property type="protein sequence ID" value="MEE2025585.1"/>
    <property type="molecule type" value="Genomic_DNA"/>
</dbReference>
<feature type="signal peptide" evidence="1">
    <location>
        <begin position="1"/>
        <end position="19"/>
    </location>
</feature>
<sequence>MLKKSILLAAMLCCFPLKADPAYELLDVMGGQEQVLQMQQQLVQMMAGSNPVLAQYEPVLLEWSRTYMSWDEMKVPMAALYKKHFSEAELKELVQFYKSPVGAKSVELMPQLFSEGAQIGMALAEKYQPQLLQMLEAAGLDIGN</sequence>
<evidence type="ECO:0000313" key="4">
    <source>
        <dbReference type="Proteomes" id="UP001339167"/>
    </source>
</evidence>
<keyword evidence="4" id="KW-1185">Reference proteome</keyword>
<evidence type="ECO:0000259" key="2">
    <source>
        <dbReference type="Pfam" id="PF09832"/>
    </source>
</evidence>
<dbReference type="RefSeq" id="WP_330088898.1">
    <property type="nucleotide sequence ID" value="NZ_JAUGZK010000014.1"/>
</dbReference>
<name>A0ABU7JKE9_9GAMM</name>
<proteinExistence type="predicted"/>
<evidence type="ECO:0000256" key="1">
    <source>
        <dbReference type="SAM" id="SignalP"/>
    </source>
</evidence>
<feature type="chain" id="PRO_5046119700" evidence="1">
    <location>
        <begin position="20"/>
        <end position="144"/>
    </location>
</feature>
<dbReference type="Pfam" id="PF09832">
    <property type="entry name" value="DUF2059"/>
    <property type="match status" value="1"/>
</dbReference>
<gene>
    <name evidence="3" type="ORF">QWF21_15210</name>
</gene>
<evidence type="ECO:0000313" key="3">
    <source>
        <dbReference type="EMBL" id="MEE2025585.1"/>
    </source>
</evidence>
<organism evidence="3 4">
    <name type="scientific">Alkalimonas mucilaginosa</name>
    <dbReference type="NCBI Taxonomy" id="3057676"/>
    <lineage>
        <taxon>Bacteria</taxon>
        <taxon>Pseudomonadati</taxon>
        <taxon>Pseudomonadota</taxon>
        <taxon>Gammaproteobacteria</taxon>
        <taxon>Alkalimonas</taxon>
    </lineage>
</organism>
<dbReference type="Proteomes" id="UP001339167">
    <property type="component" value="Unassembled WGS sequence"/>
</dbReference>
<dbReference type="InterPro" id="IPR018637">
    <property type="entry name" value="DUF2059"/>
</dbReference>
<accession>A0ABU7JKE9</accession>
<feature type="domain" description="DUF2059" evidence="2">
    <location>
        <begin position="71"/>
        <end position="130"/>
    </location>
</feature>
<reference evidence="3 4" key="1">
    <citation type="submission" date="2023-06" db="EMBL/GenBank/DDBJ databases">
        <title>Alkalimonas sp., MEB004 an alkaliphilic bacterium isolated from Lonar Lake, India.</title>
        <authorList>
            <person name="Joshi A."/>
            <person name="Thite S."/>
        </authorList>
    </citation>
    <scope>NUCLEOTIDE SEQUENCE [LARGE SCALE GENOMIC DNA]</scope>
    <source>
        <strain evidence="3 4">MEB004</strain>
    </source>
</reference>
<comment type="caution">
    <text evidence="3">The sequence shown here is derived from an EMBL/GenBank/DDBJ whole genome shotgun (WGS) entry which is preliminary data.</text>
</comment>
<protein>
    <submittedName>
        <fullName evidence="3">DUF2059 domain-containing protein</fullName>
    </submittedName>
</protein>